<feature type="compositionally biased region" description="Acidic residues" evidence="1">
    <location>
        <begin position="59"/>
        <end position="71"/>
    </location>
</feature>
<dbReference type="RefSeq" id="WP_055238151.1">
    <property type="nucleotide sequence ID" value="NZ_CP100127.1"/>
</dbReference>
<dbReference type="SUPFAM" id="SSF88946">
    <property type="entry name" value="Sigma2 domain of RNA polymerase sigma factors"/>
    <property type="match status" value="1"/>
</dbReference>
<gene>
    <name evidence="2" type="primary">rpoD</name>
    <name evidence="2" type="ORF">ERS852580_01871</name>
</gene>
<evidence type="ECO:0000256" key="1">
    <source>
        <dbReference type="SAM" id="MobiDB-lite"/>
    </source>
</evidence>
<name>A0A173U015_9FIRM</name>
<evidence type="ECO:0000313" key="3">
    <source>
        <dbReference type="Proteomes" id="UP000095673"/>
    </source>
</evidence>
<feature type="region of interest" description="Disordered" evidence="1">
    <location>
        <begin position="96"/>
        <end position="121"/>
    </location>
</feature>
<dbReference type="InterPro" id="IPR013325">
    <property type="entry name" value="RNA_pol_sigma_r2"/>
</dbReference>
<feature type="compositionally biased region" description="Acidic residues" evidence="1">
    <location>
        <begin position="110"/>
        <end position="121"/>
    </location>
</feature>
<dbReference type="GO" id="GO:0006352">
    <property type="term" value="P:DNA-templated transcription initiation"/>
    <property type="evidence" value="ECO:0007669"/>
    <property type="project" value="InterPro"/>
</dbReference>
<sequence length="301" mass="33831">MLDQNTFIETVQSVAEIIRTSAEPIGRDEIMSYFKDMELNKAQEDMVFEFLITPHEQENESAGDYEDESHEDELHGDESSENAALNNVIYSEGDSMDAIAGGKNNKAEQDNEAEPDIDEDSLIPDSPMFRMYLEELEEIPDYTKAEQDDMYKKLLAGDESVIHTISNFWLKSVLAMAKKLAVTSEGFEDVVQEGNMGLFMCLTELCGCGDEIDVEKELLDAIEESMKECIREQTGEDESENTVVGKVSLVNRAVEKLKSDKGFEPSLSELSGYTGVDEEELEKLLELIKKADVEKNKQDSK</sequence>
<dbReference type="EMBL" id="CYXM01000008">
    <property type="protein sequence ID" value="CUN07870.1"/>
    <property type="molecule type" value="Genomic_DNA"/>
</dbReference>
<organism evidence="2 3">
    <name type="scientific">Agathobacter rectalis</name>
    <dbReference type="NCBI Taxonomy" id="39491"/>
    <lineage>
        <taxon>Bacteria</taxon>
        <taxon>Bacillati</taxon>
        <taxon>Bacillota</taxon>
        <taxon>Clostridia</taxon>
        <taxon>Lachnospirales</taxon>
        <taxon>Lachnospiraceae</taxon>
        <taxon>Agathobacter</taxon>
    </lineage>
</organism>
<dbReference type="GO" id="GO:0003700">
    <property type="term" value="F:DNA-binding transcription factor activity"/>
    <property type="evidence" value="ECO:0007669"/>
    <property type="project" value="InterPro"/>
</dbReference>
<feature type="region of interest" description="Disordered" evidence="1">
    <location>
        <begin position="57"/>
        <end position="81"/>
    </location>
</feature>
<dbReference type="Proteomes" id="UP000095673">
    <property type="component" value="Unassembled WGS sequence"/>
</dbReference>
<protein>
    <submittedName>
        <fullName evidence="2">RNA polymerase sigma factor rpoD</fullName>
    </submittedName>
</protein>
<dbReference type="Gene3D" id="1.20.120.1810">
    <property type="match status" value="1"/>
</dbReference>
<accession>A0A173U015</accession>
<reference evidence="2 3" key="1">
    <citation type="submission" date="2015-09" db="EMBL/GenBank/DDBJ databases">
        <authorList>
            <consortium name="Pathogen Informatics"/>
        </authorList>
    </citation>
    <scope>NUCLEOTIDE SEQUENCE [LARGE SCALE GENOMIC DNA]</scope>
    <source>
        <strain evidence="2 3">2789STDY5834968</strain>
    </source>
</reference>
<proteinExistence type="predicted"/>
<dbReference type="OrthoDB" id="2064505at2"/>
<dbReference type="AlphaFoldDB" id="A0A173U015"/>
<evidence type="ECO:0000313" key="2">
    <source>
        <dbReference type="EMBL" id="CUN07870.1"/>
    </source>
</evidence>